<dbReference type="InterPro" id="IPR010078">
    <property type="entry name" value="PurR_Bsub"/>
</dbReference>
<evidence type="ECO:0000256" key="5">
    <source>
        <dbReference type="ARBA" id="ARBA00049656"/>
    </source>
</evidence>
<reference evidence="8 9" key="1">
    <citation type="submission" date="2023-07" db="EMBL/GenBank/DDBJ databases">
        <title>Genomic Encyclopedia of Type Strains, Phase IV (KMG-IV): sequencing the most valuable type-strain genomes for metagenomic binning, comparative biology and taxonomic classification.</title>
        <authorList>
            <person name="Goeker M."/>
        </authorList>
    </citation>
    <scope>NUCLEOTIDE SEQUENCE [LARGE SCALE GENOMIC DNA]</scope>
    <source>
        <strain evidence="8 9">DSM 25924</strain>
    </source>
</reference>
<evidence type="ECO:0000256" key="3">
    <source>
        <dbReference type="ARBA" id="ARBA00023125"/>
    </source>
</evidence>
<keyword evidence="4" id="KW-0804">Transcription</keyword>
<dbReference type="InterPro" id="IPR036390">
    <property type="entry name" value="WH_DNA-bd_sf"/>
</dbReference>
<sequence>MRRSSRLLAMAKRLFDRPHHVYSLSELAGSEVAAKSTLSEDVAFLRAFLEETQEGTIESLPGASGGVRFTVGMPESIRLRFLERLASELSHPSRMLPGGFIYMSDILGQPDVLDNIGRMIAAEMARVQPNVVVTVETKGIPLAVATARYLDVPLVIVRREHKVTEGAALSMHYVSGSERRISTMYVSKRALPERARALVVDDFMKAGATAQAVRALLAEFSVEVVGTAVFVKTEEPQKKLISDYLALLEVKATQLDGSIFVQPVYHA</sequence>
<dbReference type="InterPro" id="IPR050118">
    <property type="entry name" value="Pur/Pyrimidine_PRTase"/>
</dbReference>
<comment type="caution">
    <text evidence="8">The sequence shown here is derived from an EMBL/GenBank/DDBJ whole genome shotgun (WGS) entry which is preliminary data.</text>
</comment>
<dbReference type="EMBL" id="JAURUO010000021">
    <property type="protein sequence ID" value="MDP9729744.1"/>
    <property type="molecule type" value="Genomic_DNA"/>
</dbReference>
<dbReference type="SUPFAM" id="SSF46785">
    <property type="entry name" value="Winged helix' DNA-binding domain"/>
    <property type="match status" value="1"/>
</dbReference>
<evidence type="ECO:0000259" key="7">
    <source>
        <dbReference type="Pfam" id="PF09182"/>
    </source>
</evidence>
<name>A0ABT9LZN5_9BACL</name>
<dbReference type="PANTHER" id="PTHR43864">
    <property type="entry name" value="HYPOXANTHINE/GUANINE PHOSPHORIBOSYLTRANSFERASE"/>
    <property type="match status" value="1"/>
</dbReference>
<feature type="domain" description="Phosphoribosyltransferase" evidence="6">
    <location>
        <begin position="106"/>
        <end position="245"/>
    </location>
</feature>
<evidence type="ECO:0000259" key="6">
    <source>
        <dbReference type="Pfam" id="PF00156"/>
    </source>
</evidence>
<evidence type="ECO:0000313" key="8">
    <source>
        <dbReference type="EMBL" id="MDP9729744.1"/>
    </source>
</evidence>
<dbReference type="Proteomes" id="UP001229209">
    <property type="component" value="Unassembled WGS sequence"/>
</dbReference>
<organism evidence="8 9">
    <name type="scientific">Alicyclobacillus tolerans</name>
    <dbReference type="NCBI Taxonomy" id="90970"/>
    <lineage>
        <taxon>Bacteria</taxon>
        <taxon>Bacillati</taxon>
        <taxon>Bacillota</taxon>
        <taxon>Bacilli</taxon>
        <taxon>Bacillales</taxon>
        <taxon>Alicyclobacillaceae</taxon>
        <taxon>Alicyclobacillus</taxon>
    </lineage>
</organism>
<comment type="similarity">
    <text evidence="5">Belongs to the purine/pyrimidine phosphoribosyltransferase family. PurR subfamily.</text>
</comment>
<accession>A0ABT9LZN5</accession>
<dbReference type="SUPFAM" id="SSF53271">
    <property type="entry name" value="PRTase-like"/>
    <property type="match status" value="1"/>
</dbReference>
<dbReference type="PANTHER" id="PTHR43864:SF2">
    <property type="entry name" value="PUR OPERON REPRESSOR"/>
    <property type="match status" value="1"/>
</dbReference>
<evidence type="ECO:0000256" key="4">
    <source>
        <dbReference type="ARBA" id="ARBA00023163"/>
    </source>
</evidence>
<comment type="subunit">
    <text evidence="1">Homodimer.</text>
</comment>
<dbReference type="Pfam" id="PF00156">
    <property type="entry name" value="Pribosyltran"/>
    <property type="match status" value="1"/>
</dbReference>
<keyword evidence="9" id="KW-1185">Reference proteome</keyword>
<dbReference type="Gene3D" id="1.10.10.10">
    <property type="entry name" value="Winged helix-like DNA-binding domain superfamily/Winged helix DNA-binding domain"/>
    <property type="match status" value="1"/>
</dbReference>
<protein>
    <submittedName>
        <fullName evidence="8">Purine operon repressor</fullName>
    </submittedName>
</protein>
<dbReference type="Gene3D" id="3.40.50.2020">
    <property type="match status" value="1"/>
</dbReference>
<dbReference type="InterPro" id="IPR029057">
    <property type="entry name" value="PRTase-like"/>
</dbReference>
<proteinExistence type="inferred from homology"/>
<evidence type="ECO:0000313" key="9">
    <source>
        <dbReference type="Proteomes" id="UP001229209"/>
    </source>
</evidence>
<gene>
    <name evidence="8" type="ORF">J2S04_002718</name>
</gene>
<dbReference type="RefSeq" id="WP_306955577.1">
    <property type="nucleotide sequence ID" value="NZ_JAURUO010000021.1"/>
</dbReference>
<dbReference type="Pfam" id="PF09182">
    <property type="entry name" value="PuR_N"/>
    <property type="match status" value="1"/>
</dbReference>
<dbReference type="InterPro" id="IPR036388">
    <property type="entry name" value="WH-like_DNA-bd_sf"/>
</dbReference>
<dbReference type="CDD" id="cd06223">
    <property type="entry name" value="PRTases_typeI"/>
    <property type="match status" value="1"/>
</dbReference>
<dbReference type="InterPro" id="IPR000836">
    <property type="entry name" value="PRTase_dom"/>
</dbReference>
<dbReference type="NCBIfam" id="TIGR01743">
    <property type="entry name" value="purR_Bsub"/>
    <property type="match status" value="1"/>
</dbReference>
<feature type="domain" description="Bacterial purine repressor N-terminal" evidence="7">
    <location>
        <begin position="2"/>
        <end position="70"/>
    </location>
</feature>
<dbReference type="InterPro" id="IPR015265">
    <property type="entry name" value="PuR_N"/>
</dbReference>
<evidence type="ECO:0000256" key="2">
    <source>
        <dbReference type="ARBA" id="ARBA00023015"/>
    </source>
</evidence>
<evidence type="ECO:0000256" key="1">
    <source>
        <dbReference type="ARBA" id="ARBA00011738"/>
    </source>
</evidence>
<keyword evidence="3" id="KW-0238">DNA-binding</keyword>
<keyword evidence="2" id="KW-0805">Transcription regulation</keyword>